<dbReference type="GO" id="GO:0019894">
    <property type="term" value="F:kinesin binding"/>
    <property type="evidence" value="ECO:0007669"/>
    <property type="project" value="TreeGrafter"/>
</dbReference>
<keyword evidence="3" id="KW-1185">Reference proteome</keyword>
<evidence type="ECO:0000256" key="1">
    <source>
        <dbReference type="SAM" id="MobiDB-lite"/>
    </source>
</evidence>
<evidence type="ECO:0000313" key="2">
    <source>
        <dbReference type="EMBL" id="KDR11836.1"/>
    </source>
</evidence>
<dbReference type="GO" id="GO:0030159">
    <property type="term" value="F:signaling receptor complex adaptor activity"/>
    <property type="evidence" value="ECO:0007669"/>
    <property type="project" value="TreeGrafter"/>
</dbReference>
<dbReference type="GO" id="GO:0005737">
    <property type="term" value="C:cytoplasm"/>
    <property type="evidence" value="ECO:0007669"/>
    <property type="project" value="TreeGrafter"/>
</dbReference>
<dbReference type="InterPro" id="IPR039911">
    <property type="entry name" value="JIP3/JIP4"/>
</dbReference>
<reference evidence="2 3" key="1">
    <citation type="journal article" date="2014" name="Nat. Commun.">
        <title>Molecular traces of alternative social organization in a termite genome.</title>
        <authorList>
            <person name="Terrapon N."/>
            <person name="Li C."/>
            <person name="Robertson H.M."/>
            <person name="Ji L."/>
            <person name="Meng X."/>
            <person name="Booth W."/>
            <person name="Chen Z."/>
            <person name="Childers C.P."/>
            <person name="Glastad K.M."/>
            <person name="Gokhale K."/>
            <person name="Gowin J."/>
            <person name="Gronenberg W."/>
            <person name="Hermansen R.A."/>
            <person name="Hu H."/>
            <person name="Hunt B.G."/>
            <person name="Huylmans A.K."/>
            <person name="Khalil S.M."/>
            <person name="Mitchell R.D."/>
            <person name="Munoz-Torres M.C."/>
            <person name="Mustard J.A."/>
            <person name="Pan H."/>
            <person name="Reese J.T."/>
            <person name="Scharf M.E."/>
            <person name="Sun F."/>
            <person name="Vogel H."/>
            <person name="Xiao J."/>
            <person name="Yang W."/>
            <person name="Yang Z."/>
            <person name="Yang Z."/>
            <person name="Zhou J."/>
            <person name="Zhu J."/>
            <person name="Brent C.S."/>
            <person name="Elsik C.G."/>
            <person name="Goodisman M.A."/>
            <person name="Liberles D.A."/>
            <person name="Roe R.M."/>
            <person name="Vargo E.L."/>
            <person name="Vilcinskas A."/>
            <person name="Wang J."/>
            <person name="Bornberg-Bauer E."/>
            <person name="Korb J."/>
            <person name="Zhang G."/>
            <person name="Liebig J."/>
        </authorList>
    </citation>
    <scope>NUCLEOTIDE SEQUENCE [LARGE SCALE GENOMIC DNA]</scope>
    <source>
        <tissue evidence="2">Whole organism</tissue>
    </source>
</reference>
<dbReference type="InParanoid" id="A0A067QSP3"/>
<dbReference type="GO" id="GO:0005078">
    <property type="term" value="F:MAP-kinase scaffold activity"/>
    <property type="evidence" value="ECO:0007669"/>
    <property type="project" value="InterPro"/>
</dbReference>
<name>A0A067QSP3_ZOONE</name>
<dbReference type="AlphaFoldDB" id="A0A067QSP3"/>
<sequence>MEKGEGEIPEKATGSEVENLDQELRKGENLCRESQELEIQLSSLVWICTSIHAASKATVIDANNPADILESFSVVQLLPPLYCKCASYVHRQKAIVQSFKHFSRRIHFKPSTPSEIRNMPVVLSHVAACRTRRDS</sequence>
<gene>
    <name evidence="2" type="ORF">L798_14391</name>
</gene>
<evidence type="ECO:0000313" key="3">
    <source>
        <dbReference type="Proteomes" id="UP000027135"/>
    </source>
</evidence>
<keyword evidence="2" id="KW-0418">Kinase</keyword>
<dbReference type="GO" id="GO:0016192">
    <property type="term" value="P:vesicle-mediated transport"/>
    <property type="evidence" value="ECO:0007669"/>
    <property type="project" value="TreeGrafter"/>
</dbReference>
<dbReference type="PANTHER" id="PTHR13886:SF4">
    <property type="entry name" value="JNK-INTERACTING PROTEIN 3"/>
    <property type="match status" value="1"/>
</dbReference>
<proteinExistence type="predicted"/>
<dbReference type="GO" id="GO:0016301">
    <property type="term" value="F:kinase activity"/>
    <property type="evidence" value="ECO:0007669"/>
    <property type="project" value="UniProtKB-KW"/>
</dbReference>
<accession>A0A067QSP3</accession>
<protein>
    <submittedName>
        <fullName evidence="2">C-jun-amino-terminal kinase-interacting protein 4</fullName>
    </submittedName>
</protein>
<feature type="compositionally biased region" description="Basic and acidic residues" evidence="1">
    <location>
        <begin position="1"/>
        <end position="10"/>
    </location>
</feature>
<keyword evidence="2" id="KW-0808">Transferase</keyword>
<dbReference type="Proteomes" id="UP000027135">
    <property type="component" value="Unassembled WGS sequence"/>
</dbReference>
<dbReference type="GO" id="GO:0008432">
    <property type="term" value="F:JUN kinase binding"/>
    <property type="evidence" value="ECO:0007669"/>
    <property type="project" value="TreeGrafter"/>
</dbReference>
<organism evidence="2 3">
    <name type="scientific">Zootermopsis nevadensis</name>
    <name type="common">Dampwood termite</name>
    <dbReference type="NCBI Taxonomy" id="136037"/>
    <lineage>
        <taxon>Eukaryota</taxon>
        <taxon>Metazoa</taxon>
        <taxon>Ecdysozoa</taxon>
        <taxon>Arthropoda</taxon>
        <taxon>Hexapoda</taxon>
        <taxon>Insecta</taxon>
        <taxon>Pterygota</taxon>
        <taxon>Neoptera</taxon>
        <taxon>Polyneoptera</taxon>
        <taxon>Dictyoptera</taxon>
        <taxon>Blattodea</taxon>
        <taxon>Blattoidea</taxon>
        <taxon>Termitoidae</taxon>
        <taxon>Termopsidae</taxon>
        <taxon>Zootermopsis</taxon>
    </lineage>
</organism>
<dbReference type="eggNOG" id="KOG2077">
    <property type="taxonomic scope" value="Eukaryota"/>
</dbReference>
<dbReference type="STRING" id="136037.A0A067QSP3"/>
<dbReference type="EMBL" id="KK853068">
    <property type="protein sequence ID" value="KDR11836.1"/>
    <property type="molecule type" value="Genomic_DNA"/>
</dbReference>
<dbReference type="PANTHER" id="PTHR13886">
    <property type="entry name" value="JNK/SAPK-ASSOCIATED PROTEIN"/>
    <property type="match status" value="1"/>
</dbReference>
<feature type="region of interest" description="Disordered" evidence="1">
    <location>
        <begin position="1"/>
        <end position="20"/>
    </location>
</feature>